<protein>
    <submittedName>
        <fullName evidence="2">Uncharacterized protein</fullName>
    </submittedName>
</protein>
<name>A0ABY7SYG5_9RHOB</name>
<reference evidence="2 3" key="1">
    <citation type="submission" date="2021-01" db="EMBL/GenBank/DDBJ databases">
        <title>Biogeographic distribution of Paracoccus.</title>
        <authorList>
            <person name="Hollensteiner J."/>
            <person name="Leineberger J."/>
            <person name="Brinkhoff T."/>
            <person name="Daniel R."/>
        </authorList>
    </citation>
    <scope>NUCLEOTIDE SEQUENCE [LARGE SCALE GENOMIC DNA]</scope>
    <source>
        <strain evidence="2 3">LMG25392</strain>
    </source>
</reference>
<keyword evidence="1" id="KW-0812">Transmembrane</keyword>
<keyword evidence="3" id="KW-1185">Reference proteome</keyword>
<dbReference type="RefSeq" id="WP_272859964.1">
    <property type="nucleotide sequence ID" value="NZ_CP067134.1"/>
</dbReference>
<sequence>MDDDNSDWKNAAKAVPELRFLKMLVTGLSLVMGLGMIALVVLLWLRLDRPMLPDLPDAIALPQGAQAEAVTFARDLVVVVTDEDEVLIYDRSGTLRNRIRIGP</sequence>
<proteinExistence type="predicted"/>
<dbReference type="Proteomes" id="UP001218412">
    <property type="component" value="Chromosome"/>
</dbReference>
<keyword evidence="1" id="KW-0472">Membrane</keyword>
<keyword evidence="1" id="KW-1133">Transmembrane helix</keyword>
<evidence type="ECO:0000313" key="2">
    <source>
        <dbReference type="EMBL" id="WCR11845.1"/>
    </source>
</evidence>
<evidence type="ECO:0000313" key="3">
    <source>
        <dbReference type="Proteomes" id="UP001218412"/>
    </source>
</evidence>
<gene>
    <name evidence="2" type="ORF">JHW45_05645</name>
</gene>
<dbReference type="Pfam" id="PF20082">
    <property type="entry name" value="DUF6476"/>
    <property type="match status" value="1"/>
</dbReference>
<evidence type="ECO:0000256" key="1">
    <source>
        <dbReference type="SAM" id="Phobius"/>
    </source>
</evidence>
<accession>A0ABY7SYG5</accession>
<organism evidence="2 3">
    <name type="scientific">Paracoccus stylophorae</name>
    <dbReference type="NCBI Taxonomy" id="659350"/>
    <lineage>
        <taxon>Bacteria</taxon>
        <taxon>Pseudomonadati</taxon>
        <taxon>Pseudomonadota</taxon>
        <taxon>Alphaproteobacteria</taxon>
        <taxon>Rhodobacterales</taxon>
        <taxon>Paracoccaceae</taxon>
        <taxon>Paracoccus</taxon>
    </lineage>
</organism>
<dbReference type="InterPro" id="IPR045519">
    <property type="entry name" value="DUF6476"/>
</dbReference>
<dbReference type="EMBL" id="CP067134">
    <property type="protein sequence ID" value="WCR11845.1"/>
    <property type="molecule type" value="Genomic_DNA"/>
</dbReference>
<feature type="transmembrane region" description="Helical" evidence="1">
    <location>
        <begin position="20"/>
        <end position="45"/>
    </location>
</feature>